<proteinExistence type="predicted"/>
<dbReference type="AlphaFoldDB" id="A0A2S0MB09"/>
<dbReference type="Proteomes" id="UP000239709">
    <property type="component" value="Chromosome"/>
</dbReference>
<evidence type="ECO:0000256" key="1">
    <source>
        <dbReference type="SAM" id="SignalP"/>
    </source>
</evidence>
<keyword evidence="1" id="KW-0732">Signal</keyword>
<protein>
    <submittedName>
        <fullName evidence="2">DUF4390 domain-containing protein</fullName>
    </submittedName>
</protein>
<evidence type="ECO:0000313" key="3">
    <source>
        <dbReference type="Proteomes" id="UP000239709"/>
    </source>
</evidence>
<accession>A0A2S0MB09</accession>
<sequence length="208" mass="23363">MVSITHFWPSARVDRPLRWLALACALALPVAASAQNADLESLRVERTDEGLLLSARLNIRLPGAVEEALDKGIPIHFVADATVMRERWYWTDQRVSASQRYMRVAYMPLTRRWRLNTSSEPLTNAGLGVSLTQHYDTLAEVMSSVGRFSRWKIASSADMDSGSKQSLRFQFRLDSSQLPRTIQLGSPGQASWTVGVDRTVDLTQESIR</sequence>
<organism evidence="2 3">
    <name type="scientific">Ottowia oryzae</name>
    <dbReference type="NCBI Taxonomy" id="2109914"/>
    <lineage>
        <taxon>Bacteria</taxon>
        <taxon>Pseudomonadati</taxon>
        <taxon>Pseudomonadota</taxon>
        <taxon>Betaproteobacteria</taxon>
        <taxon>Burkholderiales</taxon>
        <taxon>Comamonadaceae</taxon>
        <taxon>Ottowia</taxon>
    </lineage>
</organism>
<gene>
    <name evidence="2" type="ORF">C6570_01550</name>
</gene>
<feature type="chain" id="PRO_5015428303" evidence="1">
    <location>
        <begin position="35"/>
        <end position="208"/>
    </location>
</feature>
<name>A0A2S0MB09_9BURK</name>
<dbReference type="OrthoDB" id="5298153at2"/>
<feature type="signal peptide" evidence="1">
    <location>
        <begin position="1"/>
        <end position="34"/>
    </location>
</feature>
<reference evidence="2 3" key="1">
    <citation type="submission" date="2018-03" db="EMBL/GenBank/DDBJ databases">
        <title>Genome sequencing of Ottowia sp.</title>
        <authorList>
            <person name="Kim S.-J."/>
            <person name="Heo J."/>
            <person name="Kwon S.-W."/>
        </authorList>
    </citation>
    <scope>NUCLEOTIDE SEQUENCE [LARGE SCALE GENOMIC DNA]</scope>
    <source>
        <strain evidence="2 3">KADR8-3</strain>
    </source>
</reference>
<dbReference type="Pfam" id="PF14334">
    <property type="entry name" value="DUF4390"/>
    <property type="match status" value="1"/>
</dbReference>
<dbReference type="KEGG" id="otk:C6570_01550"/>
<dbReference type="InterPro" id="IPR025500">
    <property type="entry name" value="DUF4390"/>
</dbReference>
<keyword evidence="3" id="KW-1185">Reference proteome</keyword>
<dbReference type="EMBL" id="CP027666">
    <property type="protein sequence ID" value="AVO33084.1"/>
    <property type="molecule type" value="Genomic_DNA"/>
</dbReference>
<evidence type="ECO:0000313" key="2">
    <source>
        <dbReference type="EMBL" id="AVO33084.1"/>
    </source>
</evidence>